<dbReference type="KEGG" id="sfc:Spiaf_1437"/>
<evidence type="ECO:0000313" key="1">
    <source>
        <dbReference type="EMBL" id="AFG37500.1"/>
    </source>
</evidence>
<gene>
    <name evidence="1" type="ordered locus">Spiaf_1437</name>
</gene>
<dbReference type="AlphaFoldDB" id="H9UJ07"/>
<dbReference type="eggNOG" id="COG1524">
    <property type="taxonomic scope" value="Bacteria"/>
</dbReference>
<dbReference type="Proteomes" id="UP000007383">
    <property type="component" value="Chromosome"/>
</dbReference>
<protein>
    <submittedName>
        <fullName evidence="1">Putative AP superfamily protein</fullName>
    </submittedName>
</protein>
<sequence length="407" mass="45876">MRSAEKSDISVERLEKAFQNRTLIHPLSTDRPTTVELFSALRDLCGPPHERTTEASENIEAFIDYARRYVVVLIDGLGDCFQHMLPDGGFLANTHRMPLVTGFPSSTAPMLTSFATASWPSEHGISGWHTYFREHSRTMTVLPFIERDTGMRGEELGLSLPAMLPVHSWYPDRDRNVVSVLPQGYVNSAYSSWSRGGTRGLGYRNLRQAAKRILQTAAGSTSEQLIYCYVPALDATAHKFGCGSEEVRRELMRLDSWLGELRRRLSDDTRLLVVGDHGLIDTIPDRYFKMNERSFIMQYLSAPPSGEPAVPIFHVTPGNESAFLRYFQESEYAPYFDLITPDQADLLHLYGPEPLSPLMRRRLGSFIGVASTPAVMEYVPHGQCAIDFRAVHGGLRPDEMYVTLYMD</sequence>
<evidence type="ECO:0000313" key="2">
    <source>
        <dbReference type="Proteomes" id="UP000007383"/>
    </source>
</evidence>
<dbReference type="GO" id="GO:0016787">
    <property type="term" value="F:hydrolase activity"/>
    <property type="evidence" value="ECO:0007669"/>
    <property type="project" value="UniProtKB-ARBA"/>
</dbReference>
<dbReference type="PANTHER" id="PTHR10151:SF120">
    <property type="entry name" value="BIS(5'-ADENOSYL)-TRIPHOSPHATASE"/>
    <property type="match status" value="1"/>
</dbReference>
<name>H9UJ07_SPIAZ</name>
<dbReference type="RefSeq" id="WP_014455484.1">
    <property type="nucleotide sequence ID" value="NC_017098.1"/>
</dbReference>
<accession>H9UJ07</accession>
<dbReference type="STRING" id="889378.Spiaf_1437"/>
<organism evidence="1 2">
    <name type="scientific">Spirochaeta africana (strain ATCC 700263 / DSM 8902 / Z-7692)</name>
    <dbReference type="NCBI Taxonomy" id="889378"/>
    <lineage>
        <taxon>Bacteria</taxon>
        <taxon>Pseudomonadati</taxon>
        <taxon>Spirochaetota</taxon>
        <taxon>Spirochaetia</taxon>
        <taxon>Spirochaetales</taxon>
        <taxon>Spirochaetaceae</taxon>
        <taxon>Spirochaeta</taxon>
    </lineage>
</organism>
<dbReference type="PATRIC" id="fig|889378.3.peg.1430"/>
<reference evidence="2" key="1">
    <citation type="journal article" date="2013" name="Stand. Genomic Sci.">
        <title>Complete genome sequence of the halophilic bacterium Spirochaeta africana type strain (Z-7692(T)) from the alkaline Lake Magadi in the East African Rift.</title>
        <authorList>
            <person name="Liolos K."/>
            <person name="Abt B."/>
            <person name="Scheuner C."/>
            <person name="Teshima H."/>
            <person name="Held B."/>
            <person name="Lapidus A."/>
            <person name="Nolan M."/>
            <person name="Lucas S."/>
            <person name="Deshpande S."/>
            <person name="Cheng J.F."/>
            <person name="Tapia R."/>
            <person name="Goodwin L.A."/>
            <person name="Pitluck S."/>
            <person name="Pagani I."/>
            <person name="Ivanova N."/>
            <person name="Mavromatis K."/>
            <person name="Mikhailova N."/>
            <person name="Huntemann M."/>
            <person name="Pati A."/>
            <person name="Chen A."/>
            <person name="Palaniappan K."/>
            <person name="Land M."/>
            <person name="Rohde M."/>
            <person name="Tindall B.J."/>
            <person name="Detter J.C."/>
            <person name="Goker M."/>
            <person name="Bristow J."/>
            <person name="Eisen J.A."/>
            <person name="Markowitz V."/>
            <person name="Hugenholtz P."/>
            <person name="Woyke T."/>
            <person name="Klenk H.P."/>
            <person name="Kyrpides N.C."/>
        </authorList>
    </citation>
    <scope>NUCLEOTIDE SEQUENCE</scope>
    <source>
        <strain evidence="2">ATCC 700263 / DSM 8902 / Z-7692</strain>
    </source>
</reference>
<dbReference type="OrthoDB" id="502398at2"/>
<dbReference type="SUPFAM" id="SSF53649">
    <property type="entry name" value="Alkaline phosphatase-like"/>
    <property type="match status" value="1"/>
</dbReference>
<dbReference type="Gene3D" id="3.40.720.10">
    <property type="entry name" value="Alkaline Phosphatase, subunit A"/>
    <property type="match status" value="1"/>
</dbReference>
<proteinExistence type="predicted"/>
<keyword evidence="2" id="KW-1185">Reference proteome</keyword>
<dbReference type="PANTHER" id="PTHR10151">
    <property type="entry name" value="ECTONUCLEOTIDE PYROPHOSPHATASE/PHOSPHODIESTERASE"/>
    <property type="match status" value="1"/>
</dbReference>
<dbReference type="EMBL" id="CP003282">
    <property type="protein sequence ID" value="AFG37500.1"/>
    <property type="molecule type" value="Genomic_DNA"/>
</dbReference>
<dbReference type="InterPro" id="IPR002591">
    <property type="entry name" value="Phosphodiest/P_Trfase"/>
</dbReference>
<dbReference type="Pfam" id="PF01663">
    <property type="entry name" value="Phosphodiest"/>
    <property type="match status" value="1"/>
</dbReference>
<dbReference type="HOGENOM" id="CLU_039939_1_0_12"/>
<dbReference type="InterPro" id="IPR017850">
    <property type="entry name" value="Alkaline_phosphatase_core_sf"/>
</dbReference>